<dbReference type="FunFam" id="1.20.120.420:FF:000003">
    <property type="entry name" value="Methylthioribose-1-phosphate isomerase"/>
    <property type="match status" value="1"/>
</dbReference>
<dbReference type="InterPro" id="IPR042529">
    <property type="entry name" value="IF_2B-like_C"/>
</dbReference>
<dbReference type="PANTHER" id="PTHR43475:SF1">
    <property type="entry name" value="METHYLTHIORIBOSE-1-PHOSPHATE ISOMERASE"/>
    <property type="match status" value="1"/>
</dbReference>
<dbReference type="UniPathway" id="UPA00904">
    <property type="reaction ID" value="UER00874"/>
</dbReference>
<dbReference type="EC" id="5.3.1.23" evidence="3"/>
<dbReference type="InterPro" id="IPR011559">
    <property type="entry name" value="Initiation_fac_2B_a/b/d"/>
</dbReference>
<proteinExistence type="inferred from homology"/>
<comment type="catalytic activity">
    <reaction evidence="2 3">
        <text>5-(methylsulfanyl)-alpha-D-ribose 1-phosphate = 5-(methylsulfanyl)-D-ribulose 1-phosphate</text>
        <dbReference type="Rhea" id="RHEA:19989"/>
        <dbReference type="ChEBI" id="CHEBI:58533"/>
        <dbReference type="ChEBI" id="CHEBI:58548"/>
        <dbReference type="EC" id="5.3.1.23"/>
    </reaction>
</comment>
<reference evidence="4 5" key="1">
    <citation type="submission" date="2017-04" db="EMBL/GenBank/DDBJ databases">
        <authorList>
            <person name="Afonso C.L."/>
            <person name="Miller P.J."/>
            <person name="Scott M.A."/>
            <person name="Spackman E."/>
            <person name="Goraichik I."/>
            <person name="Dimitrov K.M."/>
            <person name="Suarez D.L."/>
            <person name="Swayne D.E."/>
        </authorList>
    </citation>
    <scope>NUCLEOTIDE SEQUENCE [LARGE SCALE GENOMIC DNA]</scope>
    <source>
        <strain evidence="4 5">DSM 12816</strain>
    </source>
</reference>
<dbReference type="Pfam" id="PF01008">
    <property type="entry name" value="IF-2B"/>
    <property type="match status" value="1"/>
</dbReference>
<feature type="site" description="Transition state stabilizer" evidence="3">
    <location>
        <position position="153"/>
    </location>
</feature>
<dbReference type="PANTHER" id="PTHR43475">
    <property type="entry name" value="METHYLTHIORIBOSE-1-PHOSPHATE ISOMERASE"/>
    <property type="match status" value="1"/>
</dbReference>
<feature type="binding site" evidence="3">
    <location>
        <begin position="243"/>
        <end position="244"/>
    </location>
    <ligand>
        <name>substrate</name>
    </ligand>
</feature>
<comment type="function">
    <text evidence="3">Catalyzes the interconversion of methylthioribose-1-phosphate (MTR-1-P) into methylthioribulose-1-phosphate (MTRu-1-P).</text>
</comment>
<dbReference type="InterPro" id="IPR027363">
    <property type="entry name" value="M1Pi_N"/>
</dbReference>
<dbReference type="Proteomes" id="UP000192790">
    <property type="component" value="Unassembled WGS sequence"/>
</dbReference>
<evidence type="ECO:0000256" key="1">
    <source>
        <dbReference type="ARBA" id="ARBA00023235"/>
    </source>
</evidence>
<keyword evidence="3" id="KW-0028">Amino-acid biosynthesis</keyword>
<dbReference type="SUPFAM" id="SSF100950">
    <property type="entry name" value="NagB/RpiA/CoA transferase-like"/>
    <property type="match status" value="1"/>
</dbReference>
<evidence type="ECO:0000256" key="3">
    <source>
        <dbReference type="HAMAP-Rule" id="MF_01678"/>
    </source>
</evidence>
<keyword evidence="5" id="KW-1185">Reference proteome</keyword>
<evidence type="ECO:0000313" key="5">
    <source>
        <dbReference type="Proteomes" id="UP000192790"/>
    </source>
</evidence>
<keyword evidence="3" id="KW-0486">Methionine biosynthesis</keyword>
<protein>
    <recommendedName>
        <fullName evidence="3">Methylthioribose-1-phosphate isomerase</fullName>
        <shortName evidence="3">M1Pi</shortName>
        <shortName evidence="3">MTR-1-P isomerase</shortName>
        <ecNumber evidence="3">5.3.1.23</ecNumber>
    </recommendedName>
    <alternativeName>
        <fullName evidence="3">S-methyl-5-thioribose-1-phosphate isomerase</fullName>
    </alternativeName>
</protein>
<feature type="active site" description="Proton donor" evidence="3">
    <location>
        <position position="233"/>
    </location>
</feature>
<dbReference type="GO" id="GO:0019509">
    <property type="term" value="P:L-methionine salvage from methylthioadenosine"/>
    <property type="evidence" value="ECO:0007669"/>
    <property type="project" value="UniProtKB-UniRule"/>
</dbReference>
<keyword evidence="1 3" id="KW-0413">Isomerase</keyword>
<evidence type="ECO:0000256" key="2">
    <source>
        <dbReference type="ARBA" id="ARBA00052401"/>
    </source>
</evidence>
<dbReference type="STRING" id="1122930.SAMN02745168_0460"/>
<feature type="binding site" evidence="3">
    <location>
        <position position="192"/>
    </location>
    <ligand>
        <name>substrate</name>
    </ligand>
</feature>
<dbReference type="OrthoDB" id="9803436at2"/>
<feature type="binding site" evidence="3">
    <location>
        <begin position="44"/>
        <end position="46"/>
    </location>
    <ligand>
        <name>substrate</name>
    </ligand>
</feature>
<dbReference type="HAMAP" id="MF_01678">
    <property type="entry name" value="Salvage_MtnA"/>
    <property type="match status" value="1"/>
</dbReference>
<accession>A0A1W1YJ44</accession>
<dbReference type="RefSeq" id="WP_084233102.1">
    <property type="nucleotide sequence ID" value="NZ_FWXW01000001.1"/>
</dbReference>
<gene>
    <name evidence="3" type="primary">mtnA</name>
    <name evidence="4" type="ORF">SAMN02745168_0460</name>
</gene>
<dbReference type="InterPro" id="IPR005251">
    <property type="entry name" value="IF-M1Pi"/>
</dbReference>
<dbReference type="Gene3D" id="3.40.50.10470">
    <property type="entry name" value="Translation initiation factor eif-2b, domain 2"/>
    <property type="match status" value="1"/>
</dbReference>
<dbReference type="FunFam" id="3.40.50.10470:FF:000006">
    <property type="entry name" value="Methylthioribose-1-phosphate isomerase"/>
    <property type="match status" value="1"/>
</dbReference>
<comment type="pathway">
    <text evidence="3">Amino-acid biosynthesis; L-methionine biosynthesis via salvage pathway; L-methionine from S-methyl-5-thio-alpha-D-ribose 1-phosphate: step 1/6.</text>
</comment>
<sequence>MEAIRFKNDILYLLDQTKLPAEEVWIEYTDYRAAAEAIVTMVVRGAPAIGITAAYAYFLAAKEYSGQPAIQFSASMARARQKIASTRPTALNLFWALGRMDSVLERFGRSPSALPSLRAAAQEIHREDVEMNRAIGRFGAAVVPQGAGILTHCNAGALATGGYGTALGVIRAAHSQGKVSMVYADETRPLLQGARLTAYELVRDGIPTTLITDSMSGSLMRMGKIQMVVLGADRVAANGDFANKIGTYSVAVLAKHHGIPFYTAMPGSTIDLSLPSGEEIVIEQRNGREISHIRDIQLAPEGAILYNPAFDVTPHSLVTGIITDKGVVYPPFEENLRALFG</sequence>
<dbReference type="InterPro" id="IPR037171">
    <property type="entry name" value="NagB/RpiA_transferase-like"/>
</dbReference>
<comment type="similarity">
    <text evidence="3">Belongs to the EIF-2B alpha/beta/delta subunits family. MtnA subfamily.</text>
</comment>
<dbReference type="GO" id="GO:0046523">
    <property type="term" value="F:S-methyl-5-thioribose-1-phosphate isomerase activity"/>
    <property type="evidence" value="ECO:0007669"/>
    <property type="project" value="UniProtKB-UniRule"/>
</dbReference>
<name>A0A1W1YJ44_9FIRM</name>
<feature type="binding site" evidence="3">
    <location>
        <position position="87"/>
    </location>
    <ligand>
        <name>substrate</name>
    </ligand>
</feature>
<dbReference type="NCBIfam" id="TIGR00524">
    <property type="entry name" value="eIF-2B_rel"/>
    <property type="match status" value="1"/>
</dbReference>
<evidence type="ECO:0000313" key="4">
    <source>
        <dbReference type="EMBL" id="SMC36187.1"/>
    </source>
</evidence>
<dbReference type="NCBIfam" id="TIGR00512">
    <property type="entry name" value="salvage_mtnA"/>
    <property type="match status" value="1"/>
</dbReference>
<dbReference type="AlphaFoldDB" id="A0A1W1YJ44"/>
<dbReference type="InterPro" id="IPR000649">
    <property type="entry name" value="IF-2B-related"/>
</dbReference>
<dbReference type="Gene3D" id="1.20.120.420">
    <property type="entry name" value="translation initiation factor eif-2b, domain 1"/>
    <property type="match status" value="1"/>
</dbReference>
<dbReference type="NCBIfam" id="NF004326">
    <property type="entry name" value="PRK05720.1"/>
    <property type="match status" value="1"/>
</dbReference>
<dbReference type="EMBL" id="FWXW01000001">
    <property type="protein sequence ID" value="SMC36187.1"/>
    <property type="molecule type" value="Genomic_DNA"/>
</dbReference>
<organism evidence="4 5">
    <name type="scientific">Papillibacter cinnamivorans DSM 12816</name>
    <dbReference type="NCBI Taxonomy" id="1122930"/>
    <lineage>
        <taxon>Bacteria</taxon>
        <taxon>Bacillati</taxon>
        <taxon>Bacillota</taxon>
        <taxon>Clostridia</taxon>
        <taxon>Eubacteriales</taxon>
        <taxon>Oscillospiraceae</taxon>
        <taxon>Papillibacter</taxon>
    </lineage>
</organism>